<proteinExistence type="predicted"/>
<sequence>MIKISHGVQFVQDGDCVLVKSKGALCRLSGPDVQQILIPLLPELESGFDIKESTVVNILDSSKVQKVLGQLLEAKYLMLCNKAERITSNNESPESITSTPSLGVIGSESLYHELIDIFTPNFPTWTVRNLDLSKLQQIAECNIAIYVNHGIDNATTLSFADRMNTMHINYINVSIEEGTVKIGPYVTQGTGCLRCYNLRRLSNLTFAYEARLFSNASKIYANQEVQEISPQEAKFLSGILAKQCQQIVNASSSMFQSPLQERVLAFNLSTMQITVEEFYRNPRCSTCSCDNNHVSEIKQWSVNPFLKENNDDID</sequence>
<gene>
    <name evidence="1" type="ORF">BVL65_04100</name>
</gene>
<name>A0ABM6GJH6_9BIFI</name>
<reference evidence="2" key="1">
    <citation type="submission" date="2017-01" db="EMBL/GenBank/DDBJ databases">
        <title>Gardnerella vaginalis bacteremia associated with severe acute encephalopathy in a young female patient: Case Report and characterization of the isolate.</title>
        <authorList>
            <person name="Tankovic J."/>
            <person name="Timinskas A."/>
            <person name="Zilnyte M."/>
            <person name="Janulaitiene M."/>
            <person name="Zvirbliene A."/>
            <person name="Pleckaityte M."/>
        </authorList>
    </citation>
    <scope>NUCLEOTIDE SEQUENCE [LARGE SCALE GENOMIC DNA]</scope>
    <source>
        <strain evidence="2">GV37</strain>
    </source>
</reference>
<dbReference type="Gene3D" id="3.40.50.720">
    <property type="entry name" value="NAD(P)-binding Rossmann-like Domain"/>
    <property type="match status" value="1"/>
</dbReference>
<accession>A0ABM6GJH6</accession>
<dbReference type="InterPro" id="IPR022291">
    <property type="entry name" value="Bacteriocin_synth_cyclodeHase"/>
</dbReference>
<dbReference type="InterPro" id="IPR035985">
    <property type="entry name" value="Ubiquitin-activating_enz"/>
</dbReference>
<keyword evidence="2" id="KW-1185">Reference proteome</keyword>
<dbReference type="RefSeq" id="WP_076002829.1">
    <property type="nucleotide sequence ID" value="NZ_CP019058.1"/>
</dbReference>
<evidence type="ECO:0008006" key="3">
    <source>
        <dbReference type="Google" id="ProtNLM"/>
    </source>
</evidence>
<dbReference type="NCBIfam" id="TIGR03882">
    <property type="entry name" value="cyclo_dehyd_2"/>
    <property type="match status" value="1"/>
</dbReference>
<organism evidence="1 2">
    <name type="scientific">Gardnerella swidsinskii</name>
    <dbReference type="NCBI Taxonomy" id="2792979"/>
    <lineage>
        <taxon>Bacteria</taxon>
        <taxon>Bacillati</taxon>
        <taxon>Actinomycetota</taxon>
        <taxon>Actinomycetes</taxon>
        <taxon>Bifidobacteriales</taxon>
        <taxon>Bifidobacteriaceae</taxon>
        <taxon>Gardnerella</taxon>
    </lineage>
</organism>
<evidence type="ECO:0000313" key="1">
    <source>
        <dbReference type="EMBL" id="APW18749.1"/>
    </source>
</evidence>
<dbReference type="SUPFAM" id="SSF69572">
    <property type="entry name" value="Activating enzymes of the ubiquitin-like proteins"/>
    <property type="match status" value="1"/>
</dbReference>
<dbReference type="Proteomes" id="UP000186260">
    <property type="component" value="Chromosome"/>
</dbReference>
<evidence type="ECO:0000313" key="2">
    <source>
        <dbReference type="Proteomes" id="UP000186260"/>
    </source>
</evidence>
<protein>
    <recommendedName>
        <fullName evidence="3">Bacteriocin biosynthesis cyclodehydratase domain-containing protein</fullName>
    </recommendedName>
</protein>
<dbReference type="EMBL" id="CP019058">
    <property type="protein sequence ID" value="APW18749.1"/>
    <property type="molecule type" value="Genomic_DNA"/>
</dbReference>